<dbReference type="EMBL" id="CAUYUJ010003421">
    <property type="protein sequence ID" value="CAK0805296.1"/>
    <property type="molecule type" value="Genomic_DNA"/>
</dbReference>
<protein>
    <submittedName>
        <fullName evidence="2">Uncharacterized protein</fullName>
    </submittedName>
</protein>
<dbReference type="Proteomes" id="UP001189429">
    <property type="component" value="Unassembled WGS sequence"/>
</dbReference>
<evidence type="ECO:0000313" key="2">
    <source>
        <dbReference type="EMBL" id="CAK0805296.1"/>
    </source>
</evidence>
<keyword evidence="3" id="KW-1185">Reference proteome</keyword>
<sequence length="128" mass="12847">MAQFVGEFNHGQAGGHPVAAGGFRHGQVGGHPGTCVQVVGFHHGQAGGFGYGQAGGFGHGQAGGTHAYGTPWPQAGHDSVHLQFQPQLGGQFVGHPGPSPPWPQQGHACAPTGMGEPPLGGYLASAKE</sequence>
<name>A0ABN9QH15_9DINO</name>
<gene>
    <name evidence="2" type="ORF">PCOR1329_LOCUS11831</name>
</gene>
<evidence type="ECO:0000256" key="1">
    <source>
        <dbReference type="SAM" id="MobiDB-lite"/>
    </source>
</evidence>
<organism evidence="2 3">
    <name type="scientific">Prorocentrum cordatum</name>
    <dbReference type="NCBI Taxonomy" id="2364126"/>
    <lineage>
        <taxon>Eukaryota</taxon>
        <taxon>Sar</taxon>
        <taxon>Alveolata</taxon>
        <taxon>Dinophyceae</taxon>
        <taxon>Prorocentrales</taxon>
        <taxon>Prorocentraceae</taxon>
        <taxon>Prorocentrum</taxon>
    </lineage>
</organism>
<reference evidence="2" key="1">
    <citation type="submission" date="2023-10" db="EMBL/GenBank/DDBJ databases">
        <authorList>
            <person name="Chen Y."/>
            <person name="Shah S."/>
            <person name="Dougan E. K."/>
            <person name="Thang M."/>
            <person name="Chan C."/>
        </authorList>
    </citation>
    <scope>NUCLEOTIDE SEQUENCE [LARGE SCALE GENOMIC DNA]</scope>
</reference>
<feature type="region of interest" description="Disordered" evidence="1">
    <location>
        <begin position="88"/>
        <end position="128"/>
    </location>
</feature>
<evidence type="ECO:0000313" key="3">
    <source>
        <dbReference type="Proteomes" id="UP001189429"/>
    </source>
</evidence>
<comment type="caution">
    <text evidence="2">The sequence shown here is derived from an EMBL/GenBank/DDBJ whole genome shotgun (WGS) entry which is preliminary data.</text>
</comment>
<proteinExistence type="predicted"/>
<accession>A0ABN9QH15</accession>